<dbReference type="InterPro" id="IPR040240">
    <property type="entry name" value="TAF1"/>
</dbReference>
<dbReference type="GO" id="GO:0005669">
    <property type="term" value="C:transcription factor TFIID complex"/>
    <property type="evidence" value="ECO:0007669"/>
    <property type="project" value="InterPro"/>
</dbReference>
<sequence length="969" mass="108745">MSVEPLAPPPMMKQANVKDLFPDFDYGKTLDFTDLFGTRPRKKQKTKTESVKLALPTPDELPRNKSSRDALLAPLRPIVRDSRLRNLLIQSQEREREAWEDEGSSDEELLKAIERSNRHTKAKWEIPADSETAFEMAELDDWEDKIIWGPSGSDPSPHLDPLAHRNVEFESGSWLKSIIWSSSRPYKDFTSLNLNLNDTQMLLEVQQPSINPEQDAAGRTTTVSNLVEREKGLDPFNMSNDREYEVTKDVKKKIRQTFGLLEVQHAYPALKLQLPFYKTRLTKSDLRSFHRPALQFPANVPITFTKSRTAKKRKDKQGRKIKRGDGDALRHMTDITLKDTSPFLLWEYSEENPPIISNVGMGSILVNYYRKINPEDTFVPQLDLGEPFLLEGTDESPFKAFGYVKPGETVPTLYNNLIRAPIWRHKPPETDFLVVRSSAAPSKGETKYYIRDIKNLFVVGQTYPLNEVPGPHSRKITTLVKNRLQTIAYKLVAKSPRNRIKVHKLTRYFPDQNDLQMRQRLKEFMEFNRKGPDQGFWMIKKSIQVPDDAEMLKLATPEAVCLSESMQVGLRHLQDAGYGQAEEGGAGDDDSKLDIEQQLAPWITTKNFINATANKAMLKLHGEGDPTGRGEAFSFLRVSMKDIFLRAGEAMEDRMAEMANRPKSAHRYNVQEQQEVYKEEISRIWKAQWASLSDPNPPVLTQADEERARGSGKRGGSTVAETPAGMGSLAGTPRGRAGTPDSENGEGEGSVASGKTGGYGQNKTLRIKRLVNGKWETEIVREPTIIGAYVRQRQLIEEEKTEADDLLPSDDEGKNERHKKRLKEQLEKLKRNQERRLARKNQKLGIPTGAIGVGGKRAVKTETTRICGNCGQRGHMKTSKKLCPRWHEFNAPKSAEPSGALPSNFGGGLALPSMGAAPTPVQLAPKPAMKLKMAPGQLLAQQQAAQQGSPPPPSATAPTTPRPPASEQM</sequence>
<dbReference type="Proteomes" id="UP000193467">
    <property type="component" value="Unassembled WGS sequence"/>
</dbReference>
<feature type="region of interest" description="Disordered" evidence="3">
    <location>
        <begin position="801"/>
        <end position="820"/>
    </location>
</feature>
<feature type="compositionally biased region" description="Acidic residues" evidence="3">
    <location>
        <begin position="801"/>
        <end position="810"/>
    </location>
</feature>
<organism evidence="5 6">
    <name type="scientific">Leucosporidium creatinivorum</name>
    <dbReference type="NCBI Taxonomy" id="106004"/>
    <lineage>
        <taxon>Eukaryota</taxon>
        <taxon>Fungi</taxon>
        <taxon>Dikarya</taxon>
        <taxon>Basidiomycota</taxon>
        <taxon>Pucciniomycotina</taxon>
        <taxon>Microbotryomycetes</taxon>
        <taxon>Leucosporidiales</taxon>
        <taxon>Leucosporidium</taxon>
    </lineage>
</organism>
<comment type="caution">
    <text evidence="5">The sequence shown here is derived from an EMBL/GenBank/DDBJ whole genome shotgun (WGS) entry which is preliminary data.</text>
</comment>
<dbReference type="GO" id="GO:0016251">
    <property type="term" value="F:RNA polymerase II general transcription initiation factor activity"/>
    <property type="evidence" value="ECO:0007669"/>
    <property type="project" value="InterPro"/>
</dbReference>
<dbReference type="Pfam" id="PF12157">
    <property type="entry name" value="DUF3591"/>
    <property type="match status" value="1"/>
</dbReference>
<protein>
    <recommendedName>
        <fullName evidence="4">Transcription initiation factor TFIID subunit 1 histone acetyltransferase domain-containing protein</fullName>
    </recommendedName>
</protein>
<dbReference type="OrthoDB" id="5752at2759"/>
<dbReference type="PANTHER" id="PTHR13900:SF0">
    <property type="entry name" value="TRANSCRIPTION INITIATION FACTOR TFIID SUBUNIT 1"/>
    <property type="match status" value="1"/>
</dbReference>
<dbReference type="GO" id="GO:0051123">
    <property type="term" value="P:RNA polymerase II preinitiation complex assembly"/>
    <property type="evidence" value="ECO:0007669"/>
    <property type="project" value="TreeGrafter"/>
</dbReference>
<dbReference type="PANTHER" id="PTHR13900">
    <property type="entry name" value="TRANSCRIPTION INITIATION FACTOR TFIID"/>
    <property type="match status" value="1"/>
</dbReference>
<comment type="subcellular location">
    <subcellularLocation>
        <location evidence="1">Nucleus</location>
    </subcellularLocation>
</comment>
<keyword evidence="6" id="KW-1185">Reference proteome</keyword>
<feature type="region of interest" description="Disordered" evidence="3">
    <location>
        <begin position="692"/>
        <end position="760"/>
    </location>
</feature>
<feature type="region of interest" description="Disordered" evidence="3">
    <location>
        <begin position="933"/>
        <end position="969"/>
    </location>
</feature>
<feature type="compositionally biased region" description="Low complexity" evidence="3">
    <location>
        <begin position="934"/>
        <end position="948"/>
    </location>
</feature>
<feature type="compositionally biased region" description="Pro residues" evidence="3">
    <location>
        <begin position="949"/>
        <end position="969"/>
    </location>
</feature>
<evidence type="ECO:0000313" key="6">
    <source>
        <dbReference type="Proteomes" id="UP000193467"/>
    </source>
</evidence>
<evidence type="ECO:0000256" key="2">
    <source>
        <dbReference type="ARBA" id="ARBA00023242"/>
    </source>
</evidence>
<evidence type="ECO:0000256" key="1">
    <source>
        <dbReference type="ARBA" id="ARBA00004123"/>
    </source>
</evidence>
<dbReference type="GO" id="GO:0017025">
    <property type="term" value="F:TBP-class protein binding"/>
    <property type="evidence" value="ECO:0007669"/>
    <property type="project" value="InterPro"/>
</dbReference>
<dbReference type="InterPro" id="IPR022591">
    <property type="entry name" value="TAF1_HAT_dom"/>
</dbReference>
<evidence type="ECO:0000313" key="5">
    <source>
        <dbReference type="EMBL" id="ORY53385.1"/>
    </source>
</evidence>
<dbReference type="FunCoup" id="A0A1Y2D479">
    <property type="interactions" value="36"/>
</dbReference>
<dbReference type="STRING" id="106004.A0A1Y2D479"/>
<proteinExistence type="predicted"/>
<dbReference type="AlphaFoldDB" id="A0A1Y2D479"/>
<name>A0A1Y2D479_9BASI</name>
<dbReference type="GO" id="GO:0004402">
    <property type="term" value="F:histone acetyltransferase activity"/>
    <property type="evidence" value="ECO:0007669"/>
    <property type="project" value="InterPro"/>
</dbReference>
<feature type="domain" description="Transcription initiation factor TFIID subunit 1 histone acetyltransferase" evidence="4">
    <location>
        <begin position="236"/>
        <end position="692"/>
    </location>
</feature>
<gene>
    <name evidence="5" type="ORF">BCR35DRAFT_310520</name>
</gene>
<reference evidence="5 6" key="1">
    <citation type="submission" date="2016-07" db="EMBL/GenBank/DDBJ databases">
        <title>Pervasive Adenine N6-methylation of Active Genes in Fungi.</title>
        <authorList>
            <consortium name="DOE Joint Genome Institute"/>
            <person name="Mondo S.J."/>
            <person name="Dannebaum R.O."/>
            <person name="Kuo R.C."/>
            <person name="Labutti K."/>
            <person name="Haridas S."/>
            <person name="Kuo A."/>
            <person name="Salamov A."/>
            <person name="Ahrendt S.R."/>
            <person name="Lipzen A."/>
            <person name="Sullivan W."/>
            <person name="Andreopoulos W.B."/>
            <person name="Clum A."/>
            <person name="Lindquist E."/>
            <person name="Daum C."/>
            <person name="Ramamoorthy G.K."/>
            <person name="Gryganskyi A."/>
            <person name="Culley D."/>
            <person name="Magnuson J.K."/>
            <person name="James T.Y."/>
            <person name="O'Malley M.A."/>
            <person name="Stajich J.E."/>
            <person name="Spatafora J.W."/>
            <person name="Visel A."/>
            <person name="Grigoriev I.V."/>
        </authorList>
    </citation>
    <scope>NUCLEOTIDE SEQUENCE [LARGE SCALE GENOMIC DNA]</scope>
    <source>
        <strain evidence="5 6">62-1032</strain>
    </source>
</reference>
<dbReference type="InParanoid" id="A0A1Y2D479"/>
<evidence type="ECO:0000259" key="4">
    <source>
        <dbReference type="Pfam" id="PF12157"/>
    </source>
</evidence>
<accession>A0A1Y2D479</accession>
<keyword evidence="2" id="KW-0539">Nucleus</keyword>
<dbReference type="EMBL" id="MCGR01000103">
    <property type="protein sequence ID" value="ORY53385.1"/>
    <property type="molecule type" value="Genomic_DNA"/>
</dbReference>
<evidence type="ECO:0000256" key="3">
    <source>
        <dbReference type="SAM" id="MobiDB-lite"/>
    </source>
</evidence>